<dbReference type="Proteomes" id="UP000235672">
    <property type="component" value="Unassembled WGS sequence"/>
</dbReference>
<organism evidence="2 3">
    <name type="scientific">Hyaloscypha hepaticicola</name>
    <dbReference type="NCBI Taxonomy" id="2082293"/>
    <lineage>
        <taxon>Eukaryota</taxon>
        <taxon>Fungi</taxon>
        <taxon>Dikarya</taxon>
        <taxon>Ascomycota</taxon>
        <taxon>Pezizomycotina</taxon>
        <taxon>Leotiomycetes</taxon>
        <taxon>Helotiales</taxon>
        <taxon>Hyaloscyphaceae</taxon>
        <taxon>Hyaloscypha</taxon>
    </lineage>
</organism>
<evidence type="ECO:0000313" key="2">
    <source>
        <dbReference type="EMBL" id="PMD16327.1"/>
    </source>
</evidence>
<dbReference type="PANTHER" id="PTHR24148:SF73">
    <property type="entry name" value="HET DOMAIN PROTEIN (AFU_ORTHOLOGUE AFUA_8G01020)"/>
    <property type="match status" value="1"/>
</dbReference>
<proteinExistence type="predicted"/>
<reference evidence="2 3" key="1">
    <citation type="submission" date="2016-05" db="EMBL/GenBank/DDBJ databases">
        <title>A degradative enzymes factory behind the ericoid mycorrhizal symbiosis.</title>
        <authorList>
            <consortium name="DOE Joint Genome Institute"/>
            <person name="Martino E."/>
            <person name="Morin E."/>
            <person name="Grelet G."/>
            <person name="Kuo A."/>
            <person name="Kohler A."/>
            <person name="Daghino S."/>
            <person name="Barry K."/>
            <person name="Choi C."/>
            <person name="Cichocki N."/>
            <person name="Clum A."/>
            <person name="Copeland A."/>
            <person name="Hainaut M."/>
            <person name="Haridas S."/>
            <person name="Labutti K."/>
            <person name="Lindquist E."/>
            <person name="Lipzen A."/>
            <person name="Khouja H.-R."/>
            <person name="Murat C."/>
            <person name="Ohm R."/>
            <person name="Olson A."/>
            <person name="Spatafora J."/>
            <person name="Veneault-Fourrey C."/>
            <person name="Henrissat B."/>
            <person name="Grigoriev I."/>
            <person name="Martin F."/>
            <person name="Perotto S."/>
        </authorList>
    </citation>
    <scope>NUCLEOTIDE SEQUENCE [LARGE SCALE GENOMIC DNA]</scope>
    <source>
        <strain evidence="2 3">UAMH 7357</strain>
    </source>
</reference>
<dbReference type="PANTHER" id="PTHR24148">
    <property type="entry name" value="ANKYRIN REPEAT DOMAIN-CONTAINING PROTEIN 39 HOMOLOG-RELATED"/>
    <property type="match status" value="1"/>
</dbReference>
<protein>
    <submittedName>
        <fullName evidence="2">HET-domain-containing protein</fullName>
    </submittedName>
</protein>
<dbReference type="Pfam" id="PF06985">
    <property type="entry name" value="HET"/>
    <property type="match status" value="1"/>
</dbReference>
<gene>
    <name evidence="2" type="ORF">NA56DRAFT_607617</name>
</gene>
<name>A0A2J6PQL5_9HELO</name>
<accession>A0A2J6PQL5</accession>
<evidence type="ECO:0000313" key="3">
    <source>
        <dbReference type="Proteomes" id="UP000235672"/>
    </source>
</evidence>
<feature type="domain" description="Heterokaryon incompatibility" evidence="1">
    <location>
        <begin position="135"/>
        <end position="286"/>
    </location>
</feature>
<dbReference type="STRING" id="1745343.A0A2J6PQL5"/>
<dbReference type="OrthoDB" id="2157530at2759"/>
<dbReference type="EMBL" id="KZ613506">
    <property type="protein sequence ID" value="PMD16327.1"/>
    <property type="molecule type" value="Genomic_DNA"/>
</dbReference>
<dbReference type="InterPro" id="IPR010730">
    <property type="entry name" value="HET"/>
</dbReference>
<dbReference type="Pfam" id="PF26639">
    <property type="entry name" value="Het-6_barrel"/>
    <property type="match status" value="1"/>
</dbReference>
<evidence type="ECO:0000259" key="1">
    <source>
        <dbReference type="Pfam" id="PF06985"/>
    </source>
</evidence>
<sequence>MASSRIDSTTRSVFALRTPYKPVSTALFDHNAVMEYQPLDASKNEIRLLWIESPPLPGSDSGQIIHCSLRTVSLNEYSEAALAIKSSDNIQSLTGAAFWEAKLAKYQEKGFETFTAAIKDVLSDENFGRWRWGDFTALSYTWGSIDNTRDIVVNGQRVQVGENLEGFLRFMKTDQDNRKRIGIWVDALCINQSDTEERNTEVQRMADIYRGASTVIAWLGEEADESPRAMHLLNTIANYNFGPLEKWESFLAAFRENSHFFEVGSWRALYNFLNRPYWTRLWIVQEVALSGRGLNIICGHDSINWFRLSGAVNFLSNELDFVIDRCRQESNELGVPGFIGLIVDRIYRMQQLKMFNDVAFDGMDRPILSETLTIARYSDQQDAKDKIYGVLSLIDPLISRSISPNYNLSLLGVYTEFAKTCIRGTGSLDIICQSRSELLGTEEFPSWVPDWRRRGTVNLEMTQKLPFHTSVGSKVDITFEDNDRQLRVRGFRVGTIDGLGHLGEMNEEGHEITQPIHSYGKNPYGDERGIKSAFWQTFVTGRNPWGELAPSTYDCLVHIQWHNQSVLADLSENLYFSVLQDIIDQNKSLLVGNQPLWELLGHSETQYDLPSKATILEAAHRAVSVKLLRRFIITAKGYIGLATKNTRQGDIVCILFGCSTPVILRPSNHGAYNLVGDCYVHGIMEGEAMEWIEKGLYSTDYFRII</sequence>
<dbReference type="AlphaFoldDB" id="A0A2J6PQL5"/>
<keyword evidence="3" id="KW-1185">Reference proteome</keyword>
<dbReference type="InterPro" id="IPR052895">
    <property type="entry name" value="HetReg/Transcr_Mod"/>
</dbReference>